<proteinExistence type="predicted"/>
<evidence type="ECO:0000313" key="2">
    <source>
        <dbReference type="Proteomes" id="UP000192596"/>
    </source>
</evidence>
<gene>
    <name evidence="1" type="ORF">B0A48_17688</name>
</gene>
<comment type="caution">
    <text evidence="1">The sequence shown here is derived from an EMBL/GenBank/DDBJ whole genome shotgun (WGS) entry which is preliminary data.</text>
</comment>
<protein>
    <submittedName>
        <fullName evidence="1">Uncharacterized protein</fullName>
    </submittedName>
</protein>
<organism evidence="1 2">
    <name type="scientific">Cryoendolithus antarcticus</name>
    <dbReference type="NCBI Taxonomy" id="1507870"/>
    <lineage>
        <taxon>Eukaryota</taxon>
        <taxon>Fungi</taxon>
        <taxon>Dikarya</taxon>
        <taxon>Ascomycota</taxon>
        <taxon>Pezizomycotina</taxon>
        <taxon>Dothideomycetes</taxon>
        <taxon>Dothideomycetidae</taxon>
        <taxon>Cladosporiales</taxon>
        <taxon>Cladosporiaceae</taxon>
        <taxon>Cryoendolithus</taxon>
    </lineage>
</organism>
<name>A0A1V8SBI9_9PEZI</name>
<reference evidence="2" key="1">
    <citation type="submission" date="2017-03" db="EMBL/GenBank/DDBJ databases">
        <title>Genomes of endolithic fungi from Antarctica.</title>
        <authorList>
            <person name="Coleine C."/>
            <person name="Masonjones S."/>
            <person name="Stajich J.E."/>
        </authorList>
    </citation>
    <scope>NUCLEOTIDE SEQUENCE [LARGE SCALE GENOMIC DNA]</scope>
    <source>
        <strain evidence="2">CCFEE 5527</strain>
    </source>
</reference>
<dbReference type="AlphaFoldDB" id="A0A1V8SBI9"/>
<sequence>MKTANSRNPFLGFPGDMSIHSIDTGAPAIAPMPQLKSAPAPSSVSIQALRVLLIRACESWSHHTRLQRSHPTLAQILAATPDKKPLSEHTKSLALTYILEKLPARIAALNPSCEDQSPLSEINATLLSAVGGKAESVYMKGHFNKLLLGDVLRQAIDAVESEITELETQRMHDLGTLRALVLGKHGTWTAEEVEAVASAIAELGLDVNVVQAEADGEDEG</sequence>
<dbReference type="EMBL" id="NAJO01000070">
    <property type="protein sequence ID" value="OQN96181.1"/>
    <property type="molecule type" value="Genomic_DNA"/>
</dbReference>
<dbReference type="InParanoid" id="A0A1V8SBI9"/>
<evidence type="ECO:0000313" key="1">
    <source>
        <dbReference type="EMBL" id="OQN96181.1"/>
    </source>
</evidence>
<dbReference type="Proteomes" id="UP000192596">
    <property type="component" value="Unassembled WGS sequence"/>
</dbReference>
<keyword evidence="2" id="KW-1185">Reference proteome</keyword>
<accession>A0A1V8SBI9</accession>